<gene>
    <name evidence="1" type="ORF">LQ318_16360</name>
</gene>
<sequence>MKRGIKQILRKLFWGFYRHLLSDKWYARVRYWLELDEWPDLENPQKFTEKIQWIKLNERTQLRQLAANRLAVRDWVDKKIGKSHLVPLIDSFDTLTQPIWESLPQQFVLKANHGCGMLSIIRDKENEHLNTIQQSTEEWKQTNYYRFGREWAYKGLPRKILAEELLLTQKGTIPKDYKLFCFHGKVKLIQVDYDRFGNQKRNLFNPDFEPIEGRLLYPPYEQPVQCPKNIDEAINIAEALAADFSFIRVDLYLLENHIYFGELTNYPGNGFVPFQPEELEYKVGSWLDLNRELT</sequence>
<dbReference type="Proteomes" id="UP001207337">
    <property type="component" value="Unassembled WGS sequence"/>
</dbReference>
<protein>
    <recommendedName>
        <fullName evidence="3">TupA-like ATPgrasp</fullName>
    </recommendedName>
</protein>
<accession>A0ABT3Q2Y8</accession>
<evidence type="ECO:0000313" key="1">
    <source>
        <dbReference type="EMBL" id="MCW9714480.1"/>
    </source>
</evidence>
<dbReference type="RefSeq" id="WP_265791800.1">
    <property type="nucleotide sequence ID" value="NZ_BAABRS010000006.1"/>
</dbReference>
<organism evidence="1 2">
    <name type="scientific">Fodinibius salicampi</name>
    <dbReference type="NCBI Taxonomy" id="1920655"/>
    <lineage>
        <taxon>Bacteria</taxon>
        <taxon>Pseudomonadati</taxon>
        <taxon>Balneolota</taxon>
        <taxon>Balneolia</taxon>
        <taxon>Balneolales</taxon>
        <taxon>Balneolaceae</taxon>
        <taxon>Fodinibius</taxon>
    </lineage>
</organism>
<comment type="caution">
    <text evidence="1">The sequence shown here is derived from an EMBL/GenBank/DDBJ whole genome shotgun (WGS) entry which is preliminary data.</text>
</comment>
<name>A0ABT3Q2Y8_9BACT</name>
<evidence type="ECO:0000313" key="2">
    <source>
        <dbReference type="Proteomes" id="UP001207337"/>
    </source>
</evidence>
<dbReference type="EMBL" id="JAJNDC010000006">
    <property type="protein sequence ID" value="MCW9714480.1"/>
    <property type="molecule type" value="Genomic_DNA"/>
</dbReference>
<dbReference type="InterPro" id="IPR029465">
    <property type="entry name" value="ATPgrasp_TupA"/>
</dbReference>
<evidence type="ECO:0008006" key="3">
    <source>
        <dbReference type="Google" id="ProtNLM"/>
    </source>
</evidence>
<reference evidence="1 2" key="1">
    <citation type="submission" date="2021-11" db="EMBL/GenBank/DDBJ databases">
        <title>Aliifidinibius sp. nov., a new bacterium isolated from saline soil.</title>
        <authorList>
            <person name="Galisteo C."/>
            <person name="De La Haba R."/>
            <person name="Sanchez-Porro C."/>
            <person name="Ventosa A."/>
        </authorList>
    </citation>
    <scope>NUCLEOTIDE SEQUENCE [LARGE SCALE GENOMIC DNA]</scope>
    <source>
        <strain evidence="1 2">KACC 190600</strain>
    </source>
</reference>
<keyword evidence="2" id="KW-1185">Reference proteome</keyword>
<dbReference type="Pfam" id="PF14305">
    <property type="entry name" value="ATPgrasp_TupA"/>
    <property type="match status" value="1"/>
</dbReference>
<proteinExistence type="predicted"/>